<gene>
    <name evidence="2" type="ORF">ACFSSE_12040</name>
</gene>
<protein>
    <submittedName>
        <fullName evidence="2">Helix-turn-helix domain-containing protein</fullName>
    </submittedName>
</protein>
<reference evidence="3" key="1">
    <citation type="journal article" date="2019" name="Int. J. Syst. Evol. Microbiol.">
        <title>The Global Catalogue of Microorganisms (GCM) 10K type strain sequencing project: providing services to taxonomists for standard genome sequencing and annotation.</title>
        <authorList>
            <consortium name="The Broad Institute Genomics Platform"/>
            <consortium name="The Broad Institute Genome Sequencing Center for Infectious Disease"/>
            <person name="Wu L."/>
            <person name="Ma J."/>
        </authorList>
    </citation>
    <scope>NUCLEOTIDE SEQUENCE [LARGE SCALE GENOMIC DNA]</scope>
    <source>
        <strain evidence="3">KCTC 42456</strain>
    </source>
</reference>
<sequence length="171" mass="19512">MSNLNRTVIGLNIKKLREKLGLTQLEFSIVTTIGIRTIANIEAGDGKFSIDTLSKILEFFNVDTSFINNEEMVIADNFRERLIEYHTDKKSDCLGILTKKPKIVYAIKNELLSSDLLNKPREIHEIQSFFNSLGWEFIGSSITNALIRMSDLIETRKHKSKGNTNVYLKKS</sequence>
<evidence type="ECO:0000313" key="2">
    <source>
        <dbReference type="EMBL" id="MFD2732431.1"/>
    </source>
</evidence>
<dbReference type="InterPro" id="IPR001387">
    <property type="entry name" value="Cro/C1-type_HTH"/>
</dbReference>
<dbReference type="CDD" id="cd00093">
    <property type="entry name" value="HTH_XRE"/>
    <property type="match status" value="1"/>
</dbReference>
<evidence type="ECO:0000313" key="3">
    <source>
        <dbReference type="Proteomes" id="UP001597546"/>
    </source>
</evidence>
<proteinExistence type="predicted"/>
<feature type="domain" description="HTH cro/C1-type" evidence="1">
    <location>
        <begin position="13"/>
        <end position="67"/>
    </location>
</feature>
<dbReference type="Gene3D" id="1.10.260.40">
    <property type="entry name" value="lambda repressor-like DNA-binding domains"/>
    <property type="match status" value="1"/>
</dbReference>
<comment type="caution">
    <text evidence="2">The sequence shown here is derived from an EMBL/GenBank/DDBJ whole genome shotgun (WGS) entry which is preliminary data.</text>
</comment>
<name>A0ABW5TT29_9SPHI</name>
<organism evidence="2 3">
    <name type="scientific">Pedobacter alpinus</name>
    <dbReference type="NCBI Taxonomy" id="1590643"/>
    <lineage>
        <taxon>Bacteria</taxon>
        <taxon>Pseudomonadati</taxon>
        <taxon>Bacteroidota</taxon>
        <taxon>Sphingobacteriia</taxon>
        <taxon>Sphingobacteriales</taxon>
        <taxon>Sphingobacteriaceae</taxon>
        <taxon>Pedobacter</taxon>
    </lineage>
</organism>
<dbReference type="PROSITE" id="PS50943">
    <property type="entry name" value="HTH_CROC1"/>
    <property type="match status" value="1"/>
</dbReference>
<evidence type="ECO:0000259" key="1">
    <source>
        <dbReference type="PROSITE" id="PS50943"/>
    </source>
</evidence>
<dbReference type="Pfam" id="PF01381">
    <property type="entry name" value="HTH_3"/>
    <property type="match status" value="1"/>
</dbReference>
<keyword evidence="3" id="KW-1185">Reference proteome</keyword>
<dbReference type="SUPFAM" id="SSF47413">
    <property type="entry name" value="lambda repressor-like DNA-binding domains"/>
    <property type="match status" value="1"/>
</dbReference>
<dbReference type="InterPro" id="IPR010982">
    <property type="entry name" value="Lambda_DNA-bd_dom_sf"/>
</dbReference>
<accession>A0ABW5TT29</accession>
<dbReference type="RefSeq" id="WP_379040286.1">
    <property type="nucleotide sequence ID" value="NZ_JBHSKW010000001.1"/>
</dbReference>
<dbReference type="Proteomes" id="UP001597546">
    <property type="component" value="Unassembled WGS sequence"/>
</dbReference>
<dbReference type="SMART" id="SM00530">
    <property type="entry name" value="HTH_XRE"/>
    <property type="match status" value="1"/>
</dbReference>
<dbReference type="EMBL" id="JBHULV010000044">
    <property type="protein sequence ID" value="MFD2732431.1"/>
    <property type="molecule type" value="Genomic_DNA"/>
</dbReference>